<evidence type="ECO:0000313" key="1">
    <source>
        <dbReference type="EMBL" id="JAD15931.1"/>
    </source>
</evidence>
<proteinExistence type="predicted"/>
<reference evidence="1" key="1">
    <citation type="submission" date="2014-09" db="EMBL/GenBank/DDBJ databases">
        <authorList>
            <person name="Magalhaes I.L.F."/>
            <person name="Oliveira U."/>
            <person name="Santos F.R."/>
            <person name="Vidigal T.H.D.A."/>
            <person name="Brescovit A.D."/>
            <person name="Santos A.J."/>
        </authorList>
    </citation>
    <scope>NUCLEOTIDE SEQUENCE</scope>
    <source>
        <tissue evidence="1">Shoot tissue taken approximately 20 cm above the soil surface</tissue>
    </source>
</reference>
<dbReference type="EMBL" id="GBRH01281964">
    <property type="protein sequence ID" value="JAD15931.1"/>
    <property type="molecule type" value="Transcribed_RNA"/>
</dbReference>
<reference evidence="1" key="2">
    <citation type="journal article" date="2015" name="Data Brief">
        <title>Shoot transcriptome of the giant reed, Arundo donax.</title>
        <authorList>
            <person name="Barrero R.A."/>
            <person name="Guerrero F.D."/>
            <person name="Moolhuijzen P."/>
            <person name="Goolsby J.A."/>
            <person name="Tidwell J."/>
            <person name="Bellgard S.E."/>
            <person name="Bellgard M.I."/>
        </authorList>
    </citation>
    <scope>NUCLEOTIDE SEQUENCE</scope>
    <source>
        <tissue evidence="1">Shoot tissue taken approximately 20 cm above the soil surface</tissue>
    </source>
</reference>
<protein>
    <submittedName>
        <fullName evidence="1">Uncharacterized protein</fullName>
    </submittedName>
</protein>
<sequence>MVRCDDAWEVTNG</sequence>
<name>A0A0A8XQ93_ARUDO</name>
<organism evidence="1">
    <name type="scientific">Arundo donax</name>
    <name type="common">Giant reed</name>
    <name type="synonym">Donax arundinaceus</name>
    <dbReference type="NCBI Taxonomy" id="35708"/>
    <lineage>
        <taxon>Eukaryota</taxon>
        <taxon>Viridiplantae</taxon>
        <taxon>Streptophyta</taxon>
        <taxon>Embryophyta</taxon>
        <taxon>Tracheophyta</taxon>
        <taxon>Spermatophyta</taxon>
        <taxon>Magnoliopsida</taxon>
        <taxon>Liliopsida</taxon>
        <taxon>Poales</taxon>
        <taxon>Poaceae</taxon>
        <taxon>PACMAD clade</taxon>
        <taxon>Arundinoideae</taxon>
        <taxon>Arundineae</taxon>
        <taxon>Arundo</taxon>
    </lineage>
</organism>
<accession>A0A0A8XQ93</accession>